<keyword evidence="2" id="KW-1185">Reference proteome</keyword>
<comment type="caution">
    <text evidence="1">The sequence shown here is derived from an EMBL/GenBank/DDBJ whole genome shotgun (WGS) entry which is preliminary data.</text>
</comment>
<name>A0AAN6YBW0_9PEZI</name>
<evidence type="ECO:0000313" key="2">
    <source>
        <dbReference type="Proteomes" id="UP001301769"/>
    </source>
</evidence>
<accession>A0AAN6YBW0</accession>
<dbReference type="AlphaFoldDB" id="A0AAN6YBW0"/>
<reference evidence="1" key="2">
    <citation type="submission" date="2023-05" db="EMBL/GenBank/DDBJ databases">
        <authorList>
            <consortium name="Lawrence Berkeley National Laboratory"/>
            <person name="Steindorff A."/>
            <person name="Hensen N."/>
            <person name="Bonometti L."/>
            <person name="Westerberg I."/>
            <person name="Brannstrom I.O."/>
            <person name="Guillou S."/>
            <person name="Cros-Aarteil S."/>
            <person name="Calhoun S."/>
            <person name="Haridas S."/>
            <person name="Kuo A."/>
            <person name="Mondo S."/>
            <person name="Pangilinan J."/>
            <person name="Riley R."/>
            <person name="Labutti K."/>
            <person name="Andreopoulos B."/>
            <person name="Lipzen A."/>
            <person name="Chen C."/>
            <person name="Yanf M."/>
            <person name="Daum C."/>
            <person name="Ng V."/>
            <person name="Clum A."/>
            <person name="Ohm R."/>
            <person name="Martin F."/>
            <person name="Silar P."/>
            <person name="Natvig D."/>
            <person name="Lalanne C."/>
            <person name="Gautier V."/>
            <person name="Ament-Velasquez S.L."/>
            <person name="Kruys A."/>
            <person name="Hutchinson M.I."/>
            <person name="Powell A.J."/>
            <person name="Barry K."/>
            <person name="Miller A.N."/>
            <person name="Grigoriev I.V."/>
            <person name="Debuchy R."/>
            <person name="Gladieux P."/>
            <person name="Thoren M.H."/>
            <person name="Johannesson H."/>
        </authorList>
    </citation>
    <scope>NUCLEOTIDE SEQUENCE</scope>
    <source>
        <strain evidence="1">PSN293</strain>
    </source>
</reference>
<dbReference type="Proteomes" id="UP001301769">
    <property type="component" value="Unassembled WGS sequence"/>
</dbReference>
<organism evidence="1 2">
    <name type="scientific">Rhypophila decipiens</name>
    <dbReference type="NCBI Taxonomy" id="261697"/>
    <lineage>
        <taxon>Eukaryota</taxon>
        <taxon>Fungi</taxon>
        <taxon>Dikarya</taxon>
        <taxon>Ascomycota</taxon>
        <taxon>Pezizomycotina</taxon>
        <taxon>Sordariomycetes</taxon>
        <taxon>Sordariomycetidae</taxon>
        <taxon>Sordariales</taxon>
        <taxon>Naviculisporaceae</taxon>
        <taxon>Rhypophila</taxon>
    </lineage>
</organism>
<dbReference type="EMBL" id="MU858076">
    <property type="protein sequence ID" value="KAK4215771.1"/>
    <property type="molecule type" value="Genomic_DNA"/>
</dbReference>
<sequence length="116" mass="13034">MRENTLDGSGSSFAIFAVLGGLDPCDHDPVSSQGFGTWSLPTPPNLYEKFSAYGYNGITYERGPESDGGSGFLKVPGRWGEQDGPVRCQWDPERGKRHKCPLFIDYWRQIRCVWDD</sequence>
<proteinExistence type="predicted"/>
<protein>
    <submittedName>
        <fullName evidence="1">Uncharacterized protein</fullName>
    </submittedName>
</protein>
<evidence type="ECO:0000313" key="1">
    <source>
        <dbReference type="EMBL" id="KAK4215771.1"/>
    </source>
</evidence>
<reference evidence="1" key="1">
    <citation type="journal article" date="2023" name="Mol. Phylogenet. Evol.">
        <title>Genome-scale phylogeny and comparative genomics of the fungal order Sordariales.</title>
        <authorList>
            <person name="Hensen N."/>
            <person name="Bonometti L."/>
            <person name="Westerberg I."/>
            <person name="Brannstrom I.O."/>
            <person name="Guillou S."/>
            <person name="Cros-Aarteil S."/>
            <person name="Calhoun S."/>
            <person name="Haridas S."/>
            <person name="Kuo A."/>
            <person name="Mondo S."/>
            <person name="Pangilinan J."/>
            <person name="Riley R."/>
            <person name="LaButti K."/>
            <person name="Andreopoulos B."/>
            <person name="Lipzen A."/>
            <person name="Chen C."/>
            <person name="Yan M."/>
            <person name="Daum C."/>
            <person name="Ng V."/>
            <person name="Clum A."/>
            <person name="Steindorff A."/>
            <person name="Ohm R.A."/>
            <person name="Martin F."/>
            <person name="Silar P."/>
            <person name="Natvig D.O."/>
            <person name="Lalanne C."/>
            <person name="Gautier V."/>
            <person name="Ament-Velasquez S.L."/>
            <person name="Kruys A."/>
            <person name="Hutchinson M.I."/>
            <person name="Powell A.J."/>
            <person name="Barry K."/>
            <person name="Miller A.N."/>
            <person name="Grigoriev I.V."/>
            <person name="Debuchy R."/>
            <person name="Gladieux P."/>
            <person name="Hiltunen Thoren M."/>
            <person name="Johannesson H."/>
        </authorList>
    </citation>
    <scope>NUCLEOTIDE SEQUENCE</scope>
    <source>
        <strain evidence="1">PSN293</strain>
    </source>
</reference>
<gene>
    <name evidence="1" type="ORF">QBC37DRAFT_371678</name>
</gene>